<dbReference type="GO" id="GO:0008270">
    <property type="term" value="F:zinc ion binding"/>
    <property type="evidence" value="ECO:0007669"/>
    <property type="project" value="UniProtKB-KW"/>
</dbReference>
<feature type="region of interest" description="Disordered" evidence="5">
    <location>
        <begin position="1145"/>
        <end position="1224"/>
    </location>
</feature>
<gene>
    <name evidence="7" type="primary">107368512</name>
</gene>
<keyword evidence="3" id="KW-0862">Zinc</keyword>
<evidence type="ECO:0000256" key="1">
    <source>
        <dbReference type="ARBA" id="ARBA00022723"/>
    </source>
</evidence>
<feature type="region of interest" description="Disordered" evidence="5">
    <location>
        <begin position="949"/>
        <end position="1018"/>
    </location>
</feature>
<feature type="compositionally biased region" description="Basic and acidic residues" evidence="5">
    <location>
        <begin position="998"/>
        <end position="1010"/>
    </location>
</feature>
<feature type="region of interest" description="Disordered" evidence="5">
    <location>
        <begin position="896"/>
        <end position="936"/>
    </location>
</feature>
<name>T1KYH7_TETUR</name>
<dbReference type="STRING" id="32264.T1KYH7"/>
<keyword evidence="1" id="KW-0479">Metal-binding</keyword>
<reference evidence="7" key="2">
    <citation type="submission" date="2015-06" db="UniProtKB">
        <authorList>
            <consortium name="EnsemblMetazoa"/>
        </authorList>
    </citation>
    <scope>IDENTIFICATION</scope>
</reference>
<dbReference type="Proteomes" id="UP000015104">
    <property type="component" value="Unassembled WGS sequence"/>
</dbReference>
<dbReference type="InterPro" id="IPR007527">
    <property type="entry name" value="Znf_SWIM"/>
</dbReference>
<protein>
    <recommendedName>
        <fullName evidence="6">SWIM-type domain-containing protein</fullName>
    </recommendedName>
</protein>
<feature type="compositionally biased region" description="Low complexity" evidence="5">
    <location>
        <begin position="1178"/>
        <end position="1196"/>
    </location>
</feature>
<evidence type="ECO:0000256" key="5">
    <source>
        <dbReference type="SAM" id="MobiDB-lite"/>
    </source>
</evidence>
<keyword evidence="8" id="KW-1185">Reference proteome</keyword>
<evidence type="ECO:0000256" key="4">
    <source>
        <dbReference type="PROSITE-ProRule" id="PRU00325"/>
    </source>
</evidence>
<dbReference type="EnsemblMetazoa" id="tetur27g00730.1">
    <property type="protein sequence ID" value="tetur27g00730.1"/>
    <property type="gene ID" value="tetur27g00730"/>
</dbReference>
<dbReference type="PANTHER" id="PTHR22619:SF1">
    <property type="entry name" value="ZINC FINGER SWIM DOMAIN-CONTAINING PROTEIN 8"/>
    <property type="match status" value="1"/>
</dbReference>
<organism evidence="7 8">
    <name type="scientific">Tetranychus urticae</name>
    <name type="common">Two-spotted spider mite</name>
    <dbReference type="NCBI Taxonomy" id="32264"/>
    <lineage>
        <taxon>Eukaryota</taxon>
        <taxon>Metazoa</taxon>
        <taxon>Ecdysozoa</taxon>
        <taxon>Arthropoda</taxon>
        <taxon>Chelicerata</taxon>
        <taxon>Arachnida</taxon>
        <taxon>Acari</taxon>
        <taxon>Acariformes</taxon>
        <taxon>Trombidiformes</taxon>
        <taxon>Prostigmata</taxon>
        <taxon>Eleutherengona</taxon>
        <taxon>Raphignathae</taxon>
        <taxon>Tetranychoidea</taxon>
        <taxon>Tetranychidae</taxon>
        <taxon>Tetranychus</taxon>
    </lineage>
</organism>
<sequence length="1890" mass="208135">MLDEDDSFEDSERFEDESICSASDHDPASTNHWRGWKKVIIPIWPPTNVKSCRGKGDQSVLSLVEIAAKEVACHIPFEIVELFQPPIPPELQLRIAFWSFPESEEDIRLYSCLANSSDSEFIKGESLVKQGCIKELLQIGFHLSATVVQGQLPTPHKGSYNVAITFDRRRVTTCNCTCSSSASWCSHIVAVCLFRIHQPNQVRLRAPVSESLSRLGREQLQKFAQYLISELPQQILPTAQRLLDDLLSKKLTDINKFSGAPDPTAGASINDQTSWWLDESQLHENIRKILVKLCVPMPIVYSDPNYLQLSLPSVAVEWASWLRPLRAREPEGMWNLLGIVFELFMRGDRNAVPLLKILTEEVLACAQIIAWWFQTKISLNSGHSGHNNRNNIQSNTHASQHACTSICDEIVSLWRLACLNPGLSPSDRDNLIKQLTDWHIATLEKIWKTRLSNTSNNGNNNFHKKSDFENFSGFKPAMEACLLDWDDYPIPGVTHSDDPARSWFCPCPHIHKWRELISEEENLSKPKLCHNPEHKKEESLNVKSTDQDLSNRNHRPELSSNGNPSSSLSTSISESASVNNSSTSASNCKNSETDSQRPSTHKPVAVSATTISLGEEQIRVTIKAMTDPLEILLARTEALHAHGFTKEACHLAVQLAEEMLTNPPNLLIDLPNPPSRNKKSRRFSPACHQISLLASATMTKAAFLCQVLSENENYHHLAFKIGVSGLELARPPASTKALEVKLFHQEQELVNLLKKIPLKEPELNILRSKAQILSQGNYRARGDAALPIALTNYIFDALVYSASPWSHDSFSSPAPQPCVILCEWKPTDEILGLEASIAALGMKANVSEAEHPLLCEGTRKQRGDFIVELLVHYRDDIDKLNKIMDKVLDQEVHQLYKNPPADPSVNNKGNNISNNNNAGNPIVATSTSGSLDSETRDFNNKLSTEVATDAAQADISQEESNSQASKTSDANDKIGAVAGATASSSGKSSNEASVKSVPSDHRNSDGERSEGATSPSWDESYKAWEARFRCINLKSNKKHSIGMASIDSSAPETTSSDNSPTVVRRSLWVRSGSDSGSSGESSDSFASSSSGDKALKTKINSASSSATPNRDMQNSSRVTLTNRMNSCSIAENSKINSAARLLMHHTSNSNSNNNNNNNFNPASMNPASSHVDNQSAGPSLSSNPSSPSSNMLNCPPVSTIGTSGQPSKHSRFKGRRMYPTIPNQPSEASSYFMHELAKTILEKAGGSSNSAVLFSQQTVNQNHQTPHRNLHMCALKIALYSLGLHNAVAPNWLSRTYCHHVSWITNQAVEIGAQAINFLIDTWEGHLTPAEAATLADRASGCNDPVTKKAASKLALSCLPHAQALNPSEIHRAILQCKESSDAMLQEACLAVEVAAKGGGVCPEVLFHVARKWYELFEACSGENNEGRSNRDHRNRPPYVQASVGEFQVPSSNSPNPLHHHHSAFNDNVSHINNQQDRNFNCSLVNNISVNNSNPNNNNNNPHGLAGNNNIDNILNMRSSNVSNGPMVSLPQGSLQVIQPIQCPPPPYTLATTSPYSYGFFPAAFTPGPAPMPFHPAFLQPTPGSNSNYHHQYPPAGYFTPAHSTANPSNTVSAAANSLPHFQNALPHTLLSSITGQPHILSNMIIPQVSQRVPMIPVNGGNGSGNVVFPYGTQHAGHFMSQQQVISLAHQPQLQPHQQLTQKQLVYLLSAYRVAILAMEALGRKNHDERPTTRYARNPSYEDDVKWLLEVVKKLGTSYFQDFCFCTANSITSPFVLLDIVQDLANYLSQSSTNHMNAYRSPICVPLIQKCQQMFAQGIYAKLHSPGFKSESESEEFLILIRQARQAFYLTAAGPNQFSDVIATIRRSKNCKKELWQLVSNFLQQHPINV</sequence>
<dbReference type="Pfam" id="PF25572">
    <property type="entry name" value="TPR_ZSWIM8"/>
    <property type="match status" value="1"/>
</dbReference>
<evidence type="ECO:0000313" key="7">
    <source>
        <dbReference type="EnsemblMetazoa" id="tetur27g00730.1"/>
    </source>
</evidence>
<dbReference type="PROSITE" id="PS50966">
    <property type="entry name" value="ZF_SWIM"/>
    <property type="match status" value="1"/>
</dbReference>
<dbReference type="InterPro" id="IPR048370">
    <property type="entry name" value="ZSWIM4-8_C"/>
</dbReference>
<evidence type="ECO:0000256" key="3">
    <source>
        <dbReference type="ARBA" id="ARBA00022833"/>
    </source>
</evidence>
<dbReference type="Pfam" id="PF21055">
    <property type="entry name" value="ZSWIM4-8_C"/>
    <property type="match status" value="1"/>
</dbReference>
<reference evidence="8" key="1">
    <citation type="submission" date="2011-08" db="EMBL/GenBank/DDBJ databases">
        <authorList>
            <person name="Rombauts S."/>
        </authorList>
    </citation>
    <scope>NUCLEOTIDE SEQUENCE</scope>
    <source>
        <strain evidence="8">London</strain>
    </source>
</reference>
<dbReference type="EMBL" id="CAEY01000713">
    <property type="status" value="NOT_ANNOTATED_CDS"/>
    <property type="molecule type" value="Genomic_DNA"/>
</dbReference>
<dbReference type="HOGENOM" id="CLU_001052_0_0_1"/>
<accession>T1KYH7</accession>
<dbReference type="OrthoDB" id="10013584at2759"/>
<feature type="domain" description="SWIM-type" evidence="6">
    <location>
        <begin position="160"/>
        <end position="196"/>
    </location>
</feature>
<dbReference type="InterPro" id="IPR057945">
    <property type="entry name" value="TPR_ZSWIM8"/>
</dbReference>
<feature type="compositionally biased region" description="Basic and acidic residues" evidence="5">
    <location>
        <begin position="530"/>
        <end position="557"/>
    </location>
</feature>
<evidence type="ECO:0000259" key="6">
    <source>
        <dbReference type="PROSITE" id="PS50966"/>
    </source>
</evidence>
<feature type="compositionally biased region" description="Low complexity" evidence="5">
    <location>
        <begin position="903"/>
        <end position="924"/>
    </location>
</feature>
<feature type="compositionally biased region" description="Low complexity" evidence="5">
    <location>
        <begin position="976"/>
        <end position="996"/>
    </location>
</feature>
<feature type="compositionally biased region" description="Low complexity" evidence="5">
    <location>
        <begin position="559"/>
        <end position="587"/>
    </location>
</feature>
<evidence type="ECO:0000313" key="8">
    <source>
        <dbReference type="Proteomes" id="UP000015104"/>
    </source>
</evidence>
<feature type="region of interest" description="Disordered" evidence="5">
    <location>
        <begin position="1070"/>
        <end position="1094"/>
    </location>
</feature>
<feature type="compositionally biased region" description="Acidic residues" evidence="5">
    <location>
        <begin position="1"/>
        <end position="18"/>
    </location>
</feature>
<dbReference type="OMA" id="HNLSYPP"/>
<feature type="compositionally biased region" description="Low complexity" evidence="5">
    <location>
        <begin position="1071"/>
        <end position="1092"/>
    </location>
</feature>
<evidence type="ECO:0000256" key="2">
    <source>
        <dbReference type="ARBA" id="ARBA00022771"/>
    </source>
</evidence>
<keyword evidence="2 4" id="KW-0863">Zinc-finger</keyword>
<dbReference type="PANTHER" id="PTHR22619">
    <property type="entry name" value="ZINC FINGER SWIM DOMAIN CONTAINING PROTEIN 4, 5, 6"/>
    <property type="match status" value="1"/>
</dbReference>
<dbReference type="GO" id="GO:0031462">
    <property type="term" value="C:Cul2-RING ubiquitin ligase complex"/>
    <property type="evidence" value="ECO:0007669"/>
    <property type="project" value="TreeGrafter"/>
</dbReference>
<feature type="region of interest" description="Disordered" evidence="5">
    <location>
        <begin position="527"/>
        <end position="608"/>
    </location>
</feature>
<feature type="compositionally biased region" description="Polar residues" evidence="5">
    <location>
        <begin position="954"/>
        <end position="968"/>
    </location>
</feature>
<dbReference type="eggNOG" id="KOG3615">
    <property type="taxonomic scope" value="Eukaryota"/>
</dbReference>
<dbReference type="KEGG" id="tut:107368512"/>
<feature type="region of interest" description="Disordered" evidence="5">
    <location>
        <begin position="1"/>
        <end position="28"/>
    </location>
</feature>
<feature type="compositionally biased region" description="Low complexity" evidence="5">
    <location>
        <begin position="1147"/>
        <end position="1169"/>
    </location>
</feature>
<proteinExistence type="predicted"/>